<feature type="region of interest" description="Disordered" evidence="1">
    <location>
        <begin position="150"/>
        <end position="229"/>
    </location>
</feature>
<keyword evidence="2" id="KW-0812">Transmembrane</keyword>
<organism evidence="3 4">
    <name type="scientific">Lentinula detonsa</name>
    <dbReference type="NCBI Taxonomy" id="2804962"/>
    <lineage>
        <taxon>Eukaryota</taxon>
        <taxon>Fungi</taxon>
        <taxon>Dikarya</taxon>
        <taxon>Basidiomycota</taxon>
        <taxon>Agaricomycotina</taxon>
        <taxon>Agaricomycetes</taxon>
        <taxon>Agaricomycetidae</taxon>
        <taxon>Agaricales</taxon>
        <taxon>Marasmiineae</taxon>
        <taxon>Omphalotaceae</taxon>
        <taxon>Lentinula</taxon>
    </lineage>
</organism>
<evidence type="ECO:0000313" key="3">
    <source>
        <dbReference type="EMBL" id="KAJ3989023.1"/>
    </source>
</evidence>
<name>A0AA38Q805_9AGAR</name>
<dbReference type="AlphaFoldDB" id="A0AA38Q805"/>
<comment type="caution">
    <text evidence="3">The sequence shown here is derived from an EMBL/GenBank/DDBJ whole genome shotgun (WGS) entry which is preliminary data.</text>
</comment>
<accession>A0AA38Q805</accession>
<sequence length="378" mass="40421">MTENMKSQPRMNLKTPMNPSSSHDYTTDKPSSFVTSILSSRIYPKTAFASHSFFATHKHKCSFDVRLGATKLNGTERINTPTEVPVTFNCASALPSWAHSREGSLQTLSSAGMSPEPSLPLAVSSSQQSPPHKLLKSLVISSDLNALLNNSEEDHERYTNPPPSPLYNETNGLPKSLQVTTETGLRSPRSLGSLSSTRFSPSSRSYPSSPHIGTSGSPSSCSSASSNSYASPFASPIRRRIDICGHTPDTSVASLESIVEGEPMLKSLPPPPRPRARKATTGEDVSPKVSKAGLMPLHGSRLGDMTVQAGLKPRPVVKPVVSSSGAMQVSRVVAGQNASATETKILEKFGGKFFLLRISSVLQVLLCTPIFFFGSSCC</sequence>
<evidence type="ECO:0000256" key="2">
    <source>
        <dbReference type="SAM" id="Phobius"/>
    </source>
</evidence>
<keyword evidence="2" id="KW-1133">Transmembrane helix</keyword>
<keyword evidence="2" id="KW-0472">Membrane</keyword>
<feature type="region of interest" description="Disordered" evidence="1">
    <location>
        <begin position="1"/>
        <end position="28"/>
    </location>
</feature>
<feature type="compositionally biased region" description="Low complexity" evidence="1">
    <location>
        <begin position="183"/>
        <end position="229"/>
    </location>
</feature>
<protein>
    <submittedName>
        <fullName evidence="3">Uncharacterized protein</fullName>
    </submittedName>
</protein>
<reference evidence="3" key="1">
    <citation type="submission" date="2022-08" db="EMBL/GenBank/DDBJ databases">
        <authorList>
            <consortium name="DOE Joint Genome Institute"/>
            <person name="Min B."/>
            <person name="Riley R."/>
            <person name="Sierra-Patev S."/>
            <person name="Naranjo-Ortiz M."/>
            <person name="Looney B."/>
            <person name="Konkel Z."/>
            <person name="Slot J.C."/>
            <person name="Sakamoto Y."/>
            <person name="Steenwyk J.L."/>
            <person name="Rokas A."/>
            <person name="Carro J."/>
            <person name="Camarero S."/>
            <person name="Ferreira P."/>
            <person name="Molpeceres G."/>
            <person name="Ruiz-Duenas F.J."/>
            <person name="Serrano A."/>
            <person name="Henrissat B."/>
            <person name="Drula E."/>
            <person name="Hughes K.W."/>
            <person name="Mata J.L."/>
            <person name="Ishikawa N.K."/>
            <person name="Vargas-Isla R."/>
            <person name="Ushijima S."/>
            <person name="Smith C.A."/>
            <person name="Ahrendt S."/>
            <person name="Andreopoulos W."/>
            <person name="He G."/>
            <person name="Labutti K."/>
            <person name="Lipzen A."/>
            <person name="Ng V."/>
            <person name="Sandor L."/>
            <person name="Barry K."/>
            <person name="Martinez A.T."/>
            <person name="Xiao Y."/>
            <person name="Gibbons J.G."/>
            <person name="Terashima K."/>
            <person name="Hibbett D.S."/>
            <person name="Grigoriev I.V."/>
        </authorList>
    </citation>
    <scope>NUCLEOTIDE SEQUENCE</scope>
    <source>
        <strain evidence="3">TFB7829</strain>
    </source>
</reference>
<feature type="compositionally biased region" description="Polar residues" evidence="1">
    <location>
        <begin position="167"/>
        <end position="182"/>
    </location>
</feature>
<feature type="region of interest" description="Disordered" evidence="1">
    <location>
        <begin position="262"/>
        <end position="293"/>
    </location>
</feature>
<dbReference type="EMBL" id="MU801902">
    <property type="protein sequence ID" value="KAJ3989023.1"/>
    <property type="molecule type" value="Genomic_DNA"/>
</dbReference>
<feature type="region of interest" description="Disordered" evidence="1">
    <location>
        <begin position="105"/>
        <end position="128"/>
    </location>
</feature>
<gene>
    <name evidence="3" type="ORF">F5890DRAFT_178030</name>
</gene>
<evidence type="ECO:0000313" key="4">
    <source>
        <dbReference type="Proteomes" id="UP001163850"/>
    </source>
</evidence>
<proteinExistence type="predicted"/>
<dbReference type="Proteomes" id="UP001163850">
    <property type="component" value="Unassembled WGS sequence"/>
</dbReference>
<feature type="transmembrane region" description="Helical" evidence="2">
    <location>
        <begin position="354"/>
        <end position="374"/>
    </location>
</feature>
<evidence type="ECO:0000256" key="1">
    <source>
        <dbReference type="SAM" id="MobiDB-lite"/>
    </source>
</evidence>